<dbReference type="PANTHER" id="PTHR31325">
    <property type="entry name" value="OS01G0798800 PROTEIN-RELATED"/>
    <property type="match status" value="1"/>
</dbReference>
<feature type="transmembrane region" description="Helical" evidence="2">
    <location>
        <begin position="92"/>
        <end position="112"/>
    </location>
</feature>
<keyword evidence="2" id="KW-0812">Transmembrane</keyword>
<dbReference type="Gramene" id="rna-gnl|WGS:JABURB|Cocit.L0848.1">
    <property type="protein sequence ID" value="cds-KAF7849395.1"/>
    <property type="gene ID" value="gene-BT93_L0848"/>
</dbReference>
<organism evidence="4 5">
    <name type="scientific">Corymbia citriodora subsp. variegata</name>
    <dbReference type="NCBI Taxonomy" id="360336"/>
    <lineage>
        <taxon>Eukaryota</taxon>
        <taxon>Viridiplantae</taxon>
        <taxon>Streptophyta</taxon>
        <taxon>Embryophyta</taxon>
        <taxon>Tracheophyta</taxon>
        <taxon>Spermatophyta</taxon>
        <taxon>Magnoliopsida</taxon>
        <taxon>eudicotyledons</taxon>
        <taxon>Gunneridae</taxon>
        <taxon>Pentapetalae</taxon>
        <taxon>rosids</taxon>
        <taxon>malvids</taxon>
        <taxon>Myrtales</taxon>
        <taxon>Myrtaceae</taxon>
        <taxon>Myrtoideae</taxon>
        <taxon>Eucalypteae</taxon>
        <taxon>Corymbia</taxon>
    </lineage>
</organism>
<keyword evidence="5" id="KW-1185">Reference proteome</keyword>
<evidence type="ECO:0000313" key="4">
    <source>
        <dbReference type="EMBL" id="KAF7849395.1"/>
    </source>
</evidence>
<accession>A0A8T0CTX1</accession>
<protein>
    <recommendedName>
        <fullName evidence="3">DUF4220 domain-containing protein</fullName>
    </recommendedName>
</protein>
<dbReference type="Pfam" id="PF04578">
    <property type="entry name" value="DUF594"/>
    <property type="match status" value="1"/>
</dbReference>
<name>A0A8T0CTX1_CORYI</name>
<evidence type="ECO:0000313" key="5">
    <source>
        <dbReference type="Proteomes" id="UP000806378"/>
    </source>
</evidence>
<dbReference type="InterPro" id="IPR007658">
    <property type="entry name" value="DUF594"/>
</dbReference>
<feature type="domain" description="DUF4220" evidence="3">
    <location>
        <begin position="64"/>
        <end position="430"/>
    </location>
</feature>
<reference evidence="4" key="1">
    <citation type="submission" date="2020-05" db="EMBL/GenBank/DDBJ databases">
        <title>WGS assembly of Corymbia citriodora subspecies variegata.</title>
        <authorList>
            <person name="Barry K."/>
            <person name="Hundley H."/>
            <person name="Shu S."/>
            <person name="Jenkins J."/>
            <person name="Grimwood J."/>
            <person name="Baten A."/>
        </authorList>
    </citation>
    <scope>NUCLEOTIDE SEQUENCE</scope>
    <source>
        <strain evidence="4">CV2-018</strain>
    </source>
</reference>
<dbReference type="InterPro" id="IPR025315">
    <property type="entry name" value="DUF4220"/>
</dbReference>
<feature type="transmembrane region" description="Helical" evidence="2">
    <location>
        <begin position="393"/>
        <end position="414"/>
    </location>
</feature>
<keyword evidence="1" id="KW-0175">Coiled coil</keyword>
<keyword evidence="2" id="KW-1133">Transmembrane helix</keyword>
<gene>
    <name evidence="4" type="ORF">BT93_L0848</name>
</gene>
<dbReference type="Proteomes" id="UP000806378">
    <property type="component" value="Unassembled WGS sequence"/>
</dbReference>
<evidence type="ECO:0000259" key="3">
    <source>
        <dbReference type="Pfam" id="PF13968"/>
    </source>
</evidence>
<dbReference type="EMBL" id="MU089792">
    <property type="protein sequence ID" value="KAF7849395.1"/>
    <property type="molecule type" value="Genomic_DNA"/>
</dbReference>
<proteinExistence type="predicted"/>
<comment type="caution">
    <text evidence="4">The sequence shown here is derived from an EMBL/GenBank/DDBJ whole genome shotgun (WGS) entry which is preliminary data.</text>
</comment>
<dbReference type="OrthoDB" id="624036at2759"/>
<evidence type="ECO:0000256" key="2">
    <source>
        <dbReference type="SAM" id="Phobius"/>
    </source>
</evidence>
<sequence length="668" mass="77384">MAVVPVQPLALAPALAPAPKDYKWTLEKIELLLIITAFLLLFLFTLGSCRRRCSSRMFQRVIFAAYTLSTYIFTYALGLMQNAQFDNELFPIWAVFMGIVLASTDSISAYSLEDNEKWKSYNWQLLIKVNWLVFLLDWKFETSSKTALTITYLLTLMSLKTDERARALMAGSRQSLERDTKVVADYMRREHESGEVDPVHMSGYTYLVRGEEERWEEIYDRAERSIKRFIKRFLGKENHRNPLDNVHELITIEKVWKCEGRLLSSEGDPNNEVKDICLSFALFKLLHLRYAGYSLPQEAHKKTRNLIHRGLLSKEDGYKRAFRVVEDELTFLFDFFFTKYSMIFQPGRLYFKLVEFIYVAISIWFTASILKYYNRYGDNCQLGTVSNGMSIEVVVTSLMMISFILVEFMQFFFVGFSEWAKVILICKLLNNTTMAVYIDQTRNGQRESTPVKLPEEVKEAVFHALKSNYSTKLENGQASLRVNNESKKLLWACQFETHTQAIIVWHIATSFWEHQLPLERLHSPATRRSFLVATSLSKYLAYLVAFAPSLLPDHPYTVECMFDQAIIEARDFFRKCKRMKDRVKEMKENNSGLSAHGETVINQGARLGNQLVNDIKDKDMIWRILADFWAELVLYVAPSDNAKAHGEHLTRGGEFVTHLWALLSHAGI</sequence>
<feature type="transmembrane region" description="Helical" evidence="2">
    <location>
        <begin position="349"/>
        <end position="373"/>
    </location>
</feature>
<dbReference type="Pfam" id="PF13968">
    <property type="entry name" value="DUF4220"/>
    <property type="match status" value="1"/>
</dbReference>
<feature type="coiled-coil region" evidence="1">
    <location>
        <begin position="569"/>
        <end position="596"/>
    </location>
</feature>
<keyword evidence="2" id="KW-0472">Membrane</keyword>
<dbReference type="AlphaFoldDB" id="A0A8T0CTX1"/>
<feature type="transmembrane region" description="Helical" evidence="2">
    <location>
        <begin position="61"/>
        <end position="80"/>
    </location>
</feature>
<feature type="transmembrane region" description="Helical" evidence="2">
    <location>
        <begin position="31"/>
        <end position="49"/>
    </location>
</feature>
<evidence type="ECO:0000256" key="1">
    <source>
        <dbReference type="SAM" id="Coils"/>
    </source>
</evidence>